<feature type="transmembrane region" description="Helical" evidence="8">
    <location>
        <begin position="264"/>
        <end position="282"/>
    </location>
</feature>
<dbReference type="Pfam" id="PF00953">
    <property type="entry name" value="Glycos_transf_4"/>
    <property type="match status" value="1"/>
</dbReference>
<accession>A0A3C1KLC1</accession>
<comment type="cofactor">
    <cofactor evidence="7">
        <name>Mg(2+)</name>
        <dbReference type="ChEBI" id="CHEBI:18420"/>
    </cofactor>
</comment>
<gene>
    <name evidence="9" type="ORF">DCP75_05545</name>
</gene>
<evidence type="ECO:0000256" key="7">
    <source>
        <dbReference type="PIRSR" id="PIRSR600715-1"/>
    </source>
</evidence>
<evidence type="ECO:0000256" key="4">
    <source>
        <dbReference type="ARBA" id="ARBA00022692"/>
    </source>
</evidence>
<comment type="subcellular location">
    <subcellularLocation>
        <location evidence="1">Cell membrane</location>
        <topology evidence="1">Multi-pass membrane protein</topology>
    </subcellularLocation>
</comment>
<protein>
    <recommendedName>
        <fullName evidence="11">Undecaprenyl/decaprenyl-phosphate alpha-N-acetylglucosaminyl 1-phosphate transferase</fullName>
    </recommendedName>
</protein>
<feature type="transmembrane region" description="Helical" evidence="8">
    <location>
        <begin position="241"/>
        <end position="258"/>
    </location>
</feature>
<evidence type="ECO:0000256" key="1">
    <source>
        <dbReference type="ARBA" id="ARBA00004651"/>
    </source>
</evidence>
<feature type="transmembrane region" description="Helical" evidence="8">
    <location>
        <begin position="119"/>
        <end position="137"/>
    </location>
</feature>
<feature type="transmembrane region" description="Helical" evidence="8">
    <location>
        <begin position="183"/>
        <end position="200"/>
    </location>
</feature>
<feature type="transmembrane region" description="Helical" evidence="8">
    <location>
        <begin position="345"/>
        <end position="366"/>
    </location>
</feature>
<keyword evidence="2" id="KW-1003">Cell membrane</keyword>
<dbReference type="AlphaFoldDB" id="A0A3C1KLC1"/>
<comment type="caution">
    <text evidence="9">The sequence shown here is derived from an EMBL/GenBank/DDBJ whole genome shotgun (WGS) entry which is preliminary data.</text>
</comment>
<name>A0A3C1KLC1_9GAMM</name>
<keyword evidence="4 8" id="KW-0812">Transmembrane</keyword>
<dbReference type="PANTHER" id="PTHR22926">
    <property type="entry name" value="PHOSPHO-N-ACETYLMURAMOYL-PENTAPEPTIDE-TRANSFERASE"/>
    <property type="match status" value="1"/>
</dbReference>
<dbReference type="GO" id="GO:0046872">
    <property type="term" value="F:metal ion binding"/>
    <property type="evidence" value="ECO:0007669"/>
    <property type="project" value="UniProtKB-KW"/>
</dbReference>
<dbReference type="GO" id="GO:0009103">
    <property type="term" value="P:lipopolysaccharide biosynthetic process"/>
    <property type="evidence" value="ECO:0007669"/>
    <property type="project" value="TreeGrafter"/>
</dbReference>
<dbReference type="GO" id="GO:0071555">
    <property type="term" value="P:cell wall organization"/>
    <property type="evidence" value="ECO:0007669"/>
    <property type="project" value="TreeGrafter"/>
</dbReference>
<reference evidence="9 10" key="1">
    <citation type="journal article" date="2018" name="Nat. Biotechnol.">
        <title>A standardized bacterial taxonomy based on genome phylogeny substantially revises the tree of life.</title>
        <authorList>
            <person name="Parks D.H."/>
            <person name="Chuvochina M."/>
            <person name="Waite D.W."/>
            <person name="Rinke C."/>
            <person name="Skarshewski A."/>
            <person name="Chaumeil P.A."/>
            <person name="Hugenholtz P."/>
        </authorList>
    </citation>
    <scope>NUCLEOTIDE SEQUENCE [LARGE SCALE GENOMIC DNA]</scope>
    <source>
        <strain evidence="9">UBA9158</strain>
    </source>
</reference>
<evidence type="ECO:0000313" key="9">
    <source>
        <dbReference type="EMBL" id="HAN27174.1"/>
    </source>
</evidence>
<feature type="transmembrane region" description="Helical" evidence="8">
    <location>
        <begin position="94"/>
        <end position="112"/>
    </location>
</feature>
<feature type="transmembrane region" description="Helical" evidence="8">
    <location>
        <begin position="317"/>
        <end position="339"/>
    </location>
</feature>
<feature type="binding site" evidence="7">
    <location>
        <position position="176"/>
    </location>
    <ligand>
        <name>Mg(2+)</name>
        <dbReference type="ChEBI" id="CHEBI:18420"/>
    </ligand>
</feature>
<dbReference type="GO" id="GO:0044038">
    <property type="term" value="P:cell wall macromolecule biosynthetic process"/>
    <property type="evidence" value="ECO:0007669"/>
    <property type="project" value="TreeGrafter"/>
</dbReference>
<keyword evidence="7" id="KW-0479">Metal-binding</keyword>
<keyword evidence="6 8" id="KW-0472">Membrane</keyword>
<evidence type="ECO:0000256" key="6">
    <source>
        <dbReference type="ARBA" id="ARBA00023136"/>
    </source>
</evidence>
<sequence length="375" mass="40461">MPLSIYFLVFSRLSHKMISSLLQACIAFSLTLLWIIILSPMAIRIGLVDAPNQRKQHEGEIPIVGGIAIFLTLIIAAALWGQADPSTPEKQTNALLPFLTAGGLLVVIGILDDRLQLTVLTRILAEVAVAVILVESLDLRLSNLGDLLGTGAIKLSGYLAYIFTVLVIFVVVNAYNMLDGMDGLLGIIVMITILAFHVFTGLEPGLISITVIASLTAFLVSNLGLVWFIPKSFLGDAGSKLLGLIVVALVLLVTSRQVGNDRIILPATALYLLGLPLFDMAFTTLRRLARRKSPVRADNTHIHHLLHMMGLSGRRSLLLIGSLGLIIPSLGLMLARAGVAESQQFGIFVGCFAIYCIVMSQAWHVAGRWGRRGSP</sequence>
<dbReference type="GO" id="GO:0005886">
    <property type="term" value="C:plasma membrane"/>
    <property type="evidence" value="ECO:0007669"/>
    <property type="project" value="UniProtKB-SubCell"/>
</dbReference>
<dbReference type="EMBL" id="DMND01000079">
    <property type="protein sequence ID" value="HAN27174.1"/>
    <property type="molecule type" value="Genomic_DNA"/>
</dbReference>
<feature type="binding site" evidence="7">
    <location>
        <position position="236"/>
    </location>
    <ligand>
        <name>Mg(2+)</name>
        <dbReference type="ChEBI" id="CHEBI:18420"/>
    </ligand>
</feature>
<keyword evidence="5 8" id="KW-1133">Transmembrane helix</keyword>
<keyword evidence="3" id="KW-0808">Transferase</keyword>
<feature type="transmembrane region" description="Helical" evidence="8">
    <location>
        <begin position="157"/>
        <end position="176"/>
    </location>
</feature>
<dbReference type="GO" id="GO:0016780">
    <property type="term" value="F:phosphotransferase activity, for other substituted phosphate groups"/>
    <property type="evidence" value="ECO:0007669"/>
    <property type="project" value="InterPro"/>
</dbReference>
<evidence type="ECO:0008006" key="11">
    <source>
        <dbReference type="Google" id="ProtNLM"/>
    </source>
</evidence>
<evidence type="ECO:0000256" key="2">
    <source>
        <dbReference type="ARBA" id="ARBA00022475"/>
    </source>
</evidence>
<dbReference type="Proteomes" id="UP000259273">
    <property type="component" value="Unassembled WGS sequence"/>
</dbReference>
<dbReference type="CDD" id="cd06853">
    <property type="entry name" value="GT_WecA_like"/>
    <property type="match status" value="1"/>
</dbReference>
<feature type="transmembrane region" description="Helical" evidence="8">
    <location>
        <begin position="63"/>
        <end position="82"/>
    </location>
</feature>
<evidence type="ECO:0000256" key="5">
    <source>
        <dbReference type="ARBA" id="ARBA00022989"/>
    </source>
</evidence>
<feature type="transmembrane region" description="Helical" evidence="8">
    <location>
        <begin position="206"/>
        <end position="229"/>
    </location>
</feature>
<organism evidence="9 10">
    <name type="scientific">Haliea salexigens</name>
    <dbReference type="NCBI Taxonomy" id="287487"/>
    <lineage>
        <taxon>Bacteria</taxon>
        <taxon>Pseudomonadati</taxon>
        <taxon>Pseudomonadota</taxon>
        <taxon>Gammaproteobacteria</taxon>
        <taxon>Cellvibrionales</taxon>
        <taxon>Halieaceae</taxon>
        <taxon>Haliea</taxon>
    </lineage>
</organism>
<evidence type="ECO:0000256" key="3">
    <source>
        <dbReference type="ARBA" id="ARBA00022679"/>
    </source>
</evidence>
<feature type="transmembrane region" description="Helical" evidence="8">
    <location>
        <begin position="20"/>
        <end position="43"/>
    </location>
</feature>
<keyword evidence="7" id="KW-0460">Magnesium</keyword>
<evidence type="ECO:0000256" key="8">
    <source>
        <dbReference type="SAM" id="Phobius"/>
    </source>
</evidence>
<dbReference type="InterPro" id="IPR000715">
    <property type="entry name" value="Glycosyl_transferase_4"/>
</dbReference>
<evidence type="ECO:0000313" key="10">
    <source>
        <dbReference type="Proteomes" id="UP000259273"/>
    </source>
</evidence>
<dbReference type="PANTHER" id="PTHR22926:SF3">
    <property type="entry name" value="UNDECAPRENYL-PHOSPHATE ALPHA-N-ACETYLGLUCOSAMINYL 1-PHOSPHATE TRANSFERASE"/>
    <property type="match status" value="1"/>
</dbReference>
<proteinExistence type="predicted"/>